<feature type="domain" description="Type II secretion system protein GspF" evidence="7">
    <location>
        <begin position="73"/>
        <end position="200"/>
    </location>
</feature>
<sequence>MDYNCYRFTRKEWLRYGTEGIGVLGLISYLFYRSILAVLLLSPLLYFFYKEKRKDLAKKQQQALNLEFREGIQALSAALSAGFSVENAFREAYRDLEILYGGDRLIVREFRFMIHQLDMNETVEKILEDFAARSGLDDVKSFAEVFSTAKRSGGDLVEIIKSTVDRMSDKIEVKREITTMLSEKQLEQRIMNWIPFLIILYVGISSPGFLDILYHNPLGTVIMSVCLLIYGVSFYMGKKIVDIEV</sequence>
<keyword evidence="4 6" id="KW-1133">Transmembrane helix</keyword>
<keyword evidence="9" id="KW-1185">Reference proteome</keyword>
<proteinExistence type="predicted"/>
<evidence type="ECO:0000256" key="1">
    <source>
        <dbReference type="ARBA" id="ARBA00004651"/>
    </source>
</evidence>
<organism evidence="8 9">
    <name type="scientific">Diplocloster agilis</name>
    <dbReference type="NCBI Taxonomy" id="2850323"/>
    <lineage>
        <taxon>Bacteria</taxon>
        <taxon>Bacillati</taxon>
        <taxon>Bacillota</taxon>
        <taxon>Clostridia</taxon>
        <taxon>Lachnospirales</taxon>
        <taxon>Lachnospiraceae</taxon>
        <taxon>Diplocloster</taxon>
    </lineage>
</organism>
<dbReference type="InterPro" id="IPR018076">
    <property type="entry name" value="T2SS_GspF_dom"/>
</dbReference>
<dbReference type="GO" id="GO:0005886">
    <property type="term" value="C:plasma membrane"/>
    <property type="evidence" value="ECO:0007669"/>
    <property type="project" value="UniProtKB-SubCell"/>
</dbReference>
<dbReference type="PANTHER" id="PTHR35007">
    <property type="entry name" value="INTEGRAL MEMBRANE PROTEIN-RELATED"/>
    <property type="match status" value="1"/>
</dbReference>
<keyword evidence="2" id="KW-1003">Cell membrane</keyword>
<evidence type="ECO:0000256" key="2">
    <source>
        <dbReference type="ARBA" id="ARBA00022475"/>
    </source>
</evidence>
<comment type="subcellular location">
    <subcellularLocation>
        <location evidence="1">Cell membrane</location>
        <topology evidence="1">Multi-pass membrane protein</topology>
    </subcellularLocation>
</comment>
<dbReference type="Pfam" id="PF00482">
    <property type="entry name" value="T2SSF"/>
    <property type="match status" value="1"/>
</dbReference>
<name>A0A949JXZ6_9FIRM</name>
<evidence type="ECO:0000256" key="5">
    <source>
        <dbReference type="ARBA" id="ARBA00023136"/>
    </source>
</evidence>
<feature type="transmembrane region" description="Helical" evidence="6">
    <location>
        <begin position="216"/>
        <end position="236"/>
    </location>
</feature>
<dbReference type="PANTHER" id="PTHR35007:SF2">
    <property type="entry name" value="PILUS ASSEMBLE PROTEIN"/>
    <property type="match status" value="1"/>
</dbReference>
<keyword evidence="5 6" id="KW-0472">Membrane</keyword>
<feature type="transmembrane region" description="Helical" evidence="6">
    <location>
        <begin position="190"/>
        <end position="210"/>
    </location>
</feature>
<comment type="caution">
    <text evidence="8">The sequence shown here is derived from an EMBL/GenBank/DDBJ whole genome shotgun (WGS) entry which is preliminary data.</text>
</comment>
<evidence type="ECO:0000259" key="7">
    <source>
        <dbReference type="Pfam" id="PF00482"/>
    </source>
</evidence>
<keyword evidence="3 6" id="KW-0812">Transmembrane</keyword>
<evidence type="ECO:0000313" key="9">
    <source>
        <dbReference type="Proteomes" id="UP000712157"/>
    </source>
</evidence>
<evidence type="ECO:0000313" key="8">
    <source>
        <dbReference type="EMBL" id="MBU9736149.1"/>
    </source>
</evidence>
<gene>
    <name evidence="8" type="ORF">KTH89_06335</name>
</gene>
<evidence type="ECO:0000256" key="4">
    <source>
        <dbReference type="ARBA" id="ARBA00022989"/>
    </source>
</evidence>
<dbReference type="EMBL" id="JAHQCW010000007">
    <property type="protein sequence ID" value="MBU9736149.1"/>
    <property type="molecule type" value="Genomic_DNA"/>
</dbReference>
<feature type="transmembrane region" description="Helical" evidence="6">
    <location>
        <begin position="20"/>
        <end position="49"/>
    </location>
</feature>
<evidence type="ECO:0000256" key="3">
    <source>
        <dbReference type="ARBA" id="ARBA00022692"/>
    </source>
</evidence>
<accession>A0A949JXZ6</accession>
<protein>
    <submittedName>
        <fullName evidence="8">Type II secretion system F family protein</fullName>
    </submittedName>
</protein>
<reference evidence="8" key="1">
    <citation type="submission" date="2021-06" db="EMBL/GenBank/DDBJ databases">
        <title>Description of novel taxa of the family Lachnospiraceae.</title>
        <authorList>
            <person name="Chaplin A.V."/>
            <person name="Sokolova S.R."/>
            <person name="Pikina A.P."/>
            <person name="Korzhanova M."/>
            <person name="Belova V."/>
            <person name="Korostin D."/>
            <person name="Efimov B.A."/>
        </authorList>
    </citation>
    <scope>NUCLEOTIDE SEQUENCE</scope>
    <source>
        <strain evidence="8">ASD5720</strain>
    </source>
</reference>
<dbReference type="AlphaFoldDB" id="A0A949JXZ6"/>
<evidence type="ECO:0000256" key="6">
    <source>
        <dbReference type="SAM" id="Phobius"/>
    </source>
</evidence>
<dbReference type="Proteomes" id="UP000712157">
    <property type="component" value="Unassembled WGS sequence"/>
</dbReference>